<feature type="transmembrane region" description="Helical" evidence="6">
    <location>
        <begin position="195"/>
        <end position="217"/>
    </location>
</feature>
<comment type="subcellular location">
    <subcellularLocation>
        <location evidence="1">Membrane</location>
        <topology evidence="1">Multi-pass membrane protein</topology>
    </subcellularLocation>
</comment>
<dbReference type="RefSeq" id="WP_128565813.1">
    <property type="nucleotide sequence ID" value="NZ_BPQH01000022.1"/>
</dbReference>
<evidence type="ECO:0000256" key="1">
    <source>
        <dbReference type="ARBA" id="ARBA00004141"/>
    </source>
</evidence>
<feature type="transmembrane region" description="Helical" evidence="6">
    <location>
        <begin position="133"/>
        <end position="158"/>
    </location>
</feature>
<dbReference type="InterPro" id="IPR005496">
    <property type="entry name" value="Integral_membrane_TerC"/>
</dbReference>
<evidence type="ECO:0008006" key="9">
    <source>
        <dbReference type="Google" id="ProtNLM"/>
    </source>
</evidence>
<evidence type="ECO:0000256" key="2">
    <source>
        <dbReference type="ARBA" id="ARBA00007511"/>
    </source>
</evidence>
<dbReference type="EMBL" id="BPQH01000022">
    <property type="protein sequence ID" value="GJD52805.1"/>
    <property type="molecule type" value="Genomic_DNA"/>
</dbReference>
<dbReference type="Pfam" id="PF03741">
    <property type="entry name" value="TerC"/>
    <property type="match status" value="1"/>
</dbReference>
<keyword evidence="3 6" id="KW-0812">Transmembrane</keyword>
<protein>
    <recommendedName>
        <fullName evidence="9">TerC family protein</fullName>
    </recommendedName>
</protein>
<gene>
    <name evidence="7" type="ORF">OPKNFCMD_5572</name>
</gene>
<dbReference type="InterPro" id="IPR036259">
    <property type="entry name" value="MFS_trans_sf"/>
</dbReference>
<reference evidence="7" key="2">
    <citation type="submission" date="2021-08" db="EMBL/GenBank/DDBJ databases">
        <authorList>
            <person name="Tani A."/>
            <person name="Ola A."/>
            <person name="Ogura Y."/>
            <person name="Katsura K."/>
            <person name="Hayashi T."/>
        </authorList>
    </citation>
    <scope>NUCLEOTIDE SEQUENCE</scope>
    <source>
        <strain evidence="7">KCTC 52305</strain>
    </source>
</reference>
<reference evidence="7" key="1">
    <citation type="journal article" date="2021" name="Front. Microbiol.">
        <title>Comprehensive Comparative Genomics and Phenotyping of Methylobacterium Species.</title>
        <authorList>
            <person name="Alessa O."/>
            <person name="Ogura Y."/>
            <person name="Fujitani Y."/>
            <person name="Takami H."/>
            <person name="Hayashi T."/>
            <person name="Sahin N."/>
            <person name="Tani A."/>
        </authorList>
    </citation>
    <scope>NUCLEOTIDE SEQUENCE</scope>
    <source>
        <strain evidence="7">KCTC 52305</strain>
    </source>
</reference>
<feature type="transmembrane region" description="Helical" evidence="6">
    <location>
        <begin position="90"/>
        <end position="106"/>
    </location>
</feature>
<evidence type="ECO:0000256" key="6">
    <source>
        <dbReference type="SAM" id="Phobius"/>
    </source>
</evidence>
<keyword evidence="8" id="KW-1185">Reference proteome</keyword>
<proteinExistence type="inferred from homology"/>
<comment type="caution">
    <text evidence="7">The sequence shown here is derived from an EMBL/GenBank/DDBJ whole genome shotgun (WGS) entry which is preliminary data.</text>
</comment>
<feature type="transmembrane region" description="Helical" evidence="6">
    <location>
        <begin position="58"/>
        <end position="78"/>
    </location>
</feature>
<keyword evidence="5 6" id="KW-0472">Membrane</keyword>
<dbReference type="Proteomes" id="UP001055167">
    <property type="component" value="Unassembled WGS sequence"/>
</dbReference>
<sequence length="250" mass="26466">MSALAGIGALAADPAAWVALLTLVVMEIVLGIDNLVFVSIVSNRVAEAERPLAQRWGLVLALLMRLALLFVLAWIISLTQPVLRAFGHDFSWKDMILIAGGLFLVYKATTEMHERIEPGDDGASSARAGASPLGLGGAIAQICALNIVFSLDSIITAIGMTTQVPIMMAAVVVSVGLMIVAAGPLSRFIARKPTIVMLALGFLLMIGMTLIADGFGLHVPKGYIYSAMVFSGFVEAMNQLARRSRSGIRA</sequence>
<accession>A0ABQ4R6M1</accession>
<evidence type="ECO:0000313" key="8">
    <source>
        <dbReference type="Proteomes" id="UP001055167"/>
    </source>
</evidence>
<dbReference type="PANTHER" id="PTHR30238:SF4">
    <property type="entry name" value="SLL1022 PROTEIN"/>
    <property type="match status" value="1"/>
</dbReference>
<feature type="transmembrane region" description="Helical" evidence="6">
    <location>
        <begin position="164"/>
        <end position="183"/>
    </location>
</feature>
<evidence type="ECO:0000313" key="7">
    <source>
        <dbReference type="EMBL" id="GJD52805.1"/>
    </source>
</evidence>
<evidence type="ECO:0000256" key="5">
    <source>
        <dbReference type="ARBA" id="ARBA00023136"/>
    </source>
</evidence>
<organism evidence="7 8">
    <name type="scientific">Methylobacterium crusticola</name>
    <dbReference type="NCBI Taxonomy" id="1697972"/>
    <lineage>
        <taxon>Bacteria</taxon>
        <taxon>Pseudomonadati</taxon>
        <taxon>Pseudomonadota</taxon>
        <taxon>Alphaproteobacteria</taxon>
        <taxon>Hyphomicrobiales</taxon>
        <taxon>Methylobacteriaceae</taxon>
        <taxon>Methylobacterium</taxon>
    </lineage>
</organism>
<comment type="similarity">
    <text evidence="2">Belongs to the TerC family.</text>
</comment>
<dbReference type="SUPFAM" id="SSF103473">
    <property type="entry name" value="MFS general substrate transporter"/>
    <property type="match status" value="1"/>
</dbReference>
<evidence type="ECO:0000256" key="4">
    <source>
        <dbReference type="ARBA" id="ARBA00022989"/>
    </source>
</evidence>
<feature type="transmembrane region" description="Helical" evidence="6">
    <location>
        <begin position="15"/>
        <end position="37"/>
    </location>
</feature>
<evidence type="ECO:0000256" key="3">
    <source>
        <dbReference type="ARBA" id="ARBA00022692"/>
    </source>
</evidence>
<name>A0ABQ4R6M1_9HYPH</name>
<feature type="transmembrane region" description="Helical" evidence="6">
    <location>
        <begin position="223"/>
        <end position="241"/>
    </location>
</feature>
<keyword evidence="4 6" id="KW-1133">Transmembrane helix</keyword>
<dbReference type="PANTHER" id="PTHR30238">
    <property type="entry name" value="MEMBRANE BOUND PREDICTED REDOX MODULATOR"/>
    <property type="match status" value="1"/>
</dbReference>